<dbReference type="InterPro" id="IPR036291">
    <property type="entry name" value="NAD(P)-bd_dom_sf"/>
</dbReference>
<gene>
    <name evidence="4" type="ORF">MNBD_ALPHA04-2087</name>
</gene>
<dbReference type="PANTHER" id="PTHR24322:SF736">
    <property type="entry name" value="RETINOL DEHYDROGENASE 10"/>
    <property type="match status" value="1"/>
</dbReference>
<name>A0A3B0S9X4_9ZZZZ</name>
<dbReference type="AlphaFoldDB" id="A0A3B0S9X4"/>
<dbReference type="PRINTS" id="PR00081">
    <property type="entry name" value="GDHRDH"/>
</dbReference>
<keyword evidence="2" id="KW-0560">Oxidoreductase</keyword>
<organism evidence="4">
    <name type="scientific">hydrothermal vent metagenome</name>
    <dbReference type="NCBI Taxonomy" id="652676"/>
    <lineage>
        <taxon>unclassified sequences</taxon>
        <taxon>metagenomes</taxon>
        <taxon>ecological metagenomes</taxon>
    </lineage>
</organism>
<dbReference type="Pfam" id="PF00106">
    <property type="entry name" value="adh_short"/>
    <property type="match status" value="1"/>
</dbReference>
<protein>
    <recommendedName>
        <fullName evidence="3">Ketoreductase domain-containing protein</fullName>
    </recommendedName>
</protein>
<feature type="domain" description="Ketoreductase" evidence="3">
    <location>
        <begin position="8"/>
        <end position="190"/>
    </location>
</feature>
<accession>A0A3B0S9X4</accession>
<dbReference type="InterPro" id="IPR002347">
    <property type="entry name" value="SDR_fam"/>
</dbReference>
<evidence type="ECO:0000256" key="1">
    <source>
        <dbReference type="ARBA" id="ARBA00006484"/>
    </source>
</evidence>
<comment type="similarity">
    <text evidence="1">Belongs to the short-chain dehydrogenases/reductases (SDR) family.</text>
</comment>
<evidence type="ECO:0000256" key="2">
    <source>
        <dbReference type="ARBA" id="ARBA00023002"/>
    </source>
</evidence>
<dbReference type="NCBIfam" id="NF006123">
    <property type="entry name" value="PRK08267.1"/>
    <property type="match status" value="1"/>
</dbReference>
<dbReference type="PANTHER" id="PTHR24322">
    <property type="entry name" value="PKSB"/>
    <property type="match status" value="1"/>
</dbReference>
<sequence length="278" mass="29678">MAYQSGQKTIFITGGASGLGREVGRYFAGKGWFVGIADINEAGMAETAAMIPDGQSSIHKLDVTDRANWKSAVAGFGKITGGTMNVLFNNAGIGEGGPIEEMTDEVIDLMIAINFTGCISGTRACFEMLKNTPDSCVLYTASAAGIYGVADLSVYSATKFAVRGLAESHDLEFRKHGIKSRSLMPGFIDTNIISDVVEGTNQSGKERLEESGVLVSPVSIIGPEAWEAVHGDKVHRPVNKMAKQLAFAARWMPGKLRKQSIELADLGNMLSPTEQPKN</sequence>
<dbReference type="SMART" id="SM00822">
    <property type="entry name" value="PKS_KR"/>
    <property type="match status" value="1"/>
</dbReference>
<reference evidence="4" key="1">
    <citation type="submission" date="2018-06" db="EMBL/GenBank/DDBJ databases">
        <authorList>
            <person name="Zhirakovskaya E."/>
        </authorList>
    </citation>
    <scope>NUCLEOTIDE SEQUENCE</scope>
</reference>
<dbReference type="EMBL" id="UOEF01000132">
    <property type="protein sequence ID" value="VAV91895.1"/>
    <property type="molecule type" value="Genomic_DNA"/>
</dbReference>
<evidence type="ECO:0000259" key="3">
    <source>
        <dbReference type="SMART" id="SM00822"/>
    </source>
</evidence>
<dbReference type="Gene3D" id="3.40.50.720">
    <property type="entry name" value="NAD(P)-binding Rossmann-like Domain"/>
    <property type="match status" value="1"/>
</dbReference>
<evidence type="ECO:0000313" key="4">
    <source>
        <dbReference type="EMBL" id="VAV91895.1"/>
    </source>
</evidence>
<dbReference type="InterPro" id="IPR057326">
    <property type="entry name" value="KR_dom"/>
</dbReference>
<dbReference type="GO" id="GO:0016616">
    <property type="term" value="F:oxidoreductase activity, acting on the CH-OH group of donors, NAD or NADP as acceptor"/>
    <property type="evidence" value="ECO:0007669"/>
    <property type="project" value="TreeGrafter"/>
</dbReference>
<dbReference type="SUPFAM" id="SSF51735">
    <property type="entry name" value="NAD(P)-binding Rossmann-fold domains"/>
    <property type="match status" value="1"/>
</dbReference>
<proteinExistence type="inferred from homology"/>